<dbReference type="RefSeq" id="WP_016921808.1">
    <property type="nucleotide sequence ID" value="NZ_CP044331.1"/>
</dbReference>
<dbReference type="NCBIfam" id="TIGR02945">
    <property type="entry name" value="SUF_assoc"/>
    <property type="match status" value="1"/>
</dbReference>
<feature type="domain" description="MIP18 family-like" evidence="2">
    <location>
        <begin position="31"/>
        <end position="102"/>
    </location>
</feature>
<dbReference type="EMBL" id="CP044331">
    <property type="protein sequence ID" value="QGM98714.1"/>
    <property type="molecule type" value="Genomic_DNA"/>
</dbReference>
<dbReference type="PANTHER" id="PTHR42831:SF1">
    <property type="entry name" value="FE-S PROTEIN MATURATION AUXILIARY FACTOR YITW"/>
    <property type="match status" value="1"/>
</dbReference>
<dbReference type="InterPro" id="IPR002744">
    <property type="entry name" value="MIP18-like"/>
</dbReference>
<organism evidence="3 4">
    <name type="scientific">Methylocystis parvus</name>
    <dbReference type="NCBI Taxonomy" id="134"/>
    <lineage>
        <taxon>Bacteria</taxon>
        <taxon>Pseudomonadati</taxon>
        <taxon>Pseudomonadota</taxon>
        <taxon>Alphaproteobacteria</taxon>
        <taxon>Hyphomicrobiales</taxon>
        <taxon>Methylocystaceae</taxon>
        <taxon>Methylocystis</taxon>
    </lineage>
</organism>
<dbReference type="KEGG" id="mpar:F7D14_15325"/>
<proteinExistence type="predicted"/>
<dbReference type="Gene3D" id="3.30.300.130">
    <property type="entry name" value="Fe-S cluster assembly (FSCA)"/>
    <property type="match status" value="1"/>
</dbReference>
<protein>
    <submittedName>
        <fullName evidence="3">SUF system Fe-S cluster assembly protein</fullName>
    </submittedName>
</protein>
<dbReference type="SUPFAM" id="SSF117916">
    <property type="entry name" value="Fe-S cluster assembly (FSCA) domain-like"/>
    <property type="match status" value="1"/>
</dbReference>
<dbReference type="InterPro" id="IPR034904">
    <property type="entry name" value="FSCA_dom_sf"/>
</dbReference>
<evidence type="ECO:0000313" key="4">
    <source>
        <dbReference type="Proteomes" id="UP000422569"/>
    </source>
</evidence>
<gene>
    <name evidence="3" type="ORF">F7D14_15325</name>
</gene>
<sequence>MTDALNPSEPEVAAEDDRASISASKNDSLTDDIVKALKTVYDPEIPADVYELGLVYRIDISDAGVVEIDMTLTAPGCPVAGEMPIWVKNAVGAVPGVSEVKVNLVFDPPWDQSRMSDEARVTLDMF</sequence>
<dbReference type="InterPro" id="IPR052339">
    <property type="entry name" value="Fe-S_Maturation_MIP18"/>
</dbReference>
<dbReference type="PANTHER" id="PTHR42831">
    <property type="entry name" value="FE-S PROTEIN MATURATION AUXILIARY FACTOR YITW"/>
    <property type="match status" value="1"/>
</dbReference>
<reference evidence="3 4" key="1">
    <citation type="submission" date="2019-09" db="EMBL/GenBank/DDBJ databases">
        <title>Isolation and complete genome sequencing of Methylocystis species.</title>
        <authorList>
            <person name="Rumah B.L."/>
            <person name="Stead C.E."/>
            <person name="Stevens B.C."/>
            <person name="Minton N.P."/>
            <person name="Grosse-Honebrink A."/>
            <person name="Zhang Y."/>
        </authorList>
    </citation>
    <scope>NUCLEOTIDE SEQUENCE [LARGE SCALE GENOMIC DNA]</scope>
    <source>
        <strain evidence="3 4">BRCS2</strain>
    </source>
</reference>
<keyword evidence="4" id="KW-1185">Reference proteome</keyword>
<dbReference type="Proteomes" id="UP000422569">
    <property type="component" value="Chromosome"/>
</dbReference>
<name>A0A6B8M484_9HYPH</name>
<dbReference type="AlphaFoldDB" id="A0A6B8M484"/>
<accession>A0A6B8M484</accession>
<evidence type="ECO:0000313" key="3">
    <source>
        <dbReference type="EMBL" id="QGM98714.1"/>
    </source>
</evidence>
<evidence type="ECO:0000259" key="2">
    <source>
        <dbReference type="Pfam" id="PF01883"/>
    </source>
</evidence>
<dbReference type="InterPro" id="IPR014291">
    <property type="entry name" value="SUF_FeS_clus_asmbl-assoc"/>
</dbReference>
<dbReference type="Pfam" id="PF01883">
    <property type="entry name" value="FeS_assembly_P"/>
    <property type="match status" value="1"/>
</dbReference>
<evidence type="ECO:0000256" key="1">
    <source>
        <dbReference type="SAM" id="MobiDB-lite"/>
    </source>
</evidence>
<feature type="region of interest" description="Disordered" evidence="1">
    <location>
        <begin position="1"/>
        <end position="25"/>
    </location>
</feature>